<reference evidence="3 4" key="2">
    <citation type="journal article" date="2010" name="Stand. Genomic Sci.">
        <title>Complete genome sequence of Nakamurella multipartita type strain (Y-104).</title>
        <authorList>
            <person name="Tice H."/>
            <person name="Mayilraj S."/>
            <person name="Sims D."/>
            <person name="Lapidus A."/>
            <person name="Nolan M."/>
            <person name="Lucas S."/>
            <person name="Glavina Del Rio T."/>
            <person name="Copeland A."/>
            <person name="Cheng J.F."/>
            <person name="Meincke L."/>
            <person name="Bruce D."/>
            <person name="Goodwin L."/>
            <person name="Pitluck S."/>
            <person name="Ivanova N."/>
            <person name="Mavromatis K."/>
            <person name="Ovchinnikova G."/>
            <person name="Pati A."/>
            <person name="Chen A."/>
            <person name="Palaniappan K."/>
            <person name="Land M."/>
            <person name="Hauser L."/>
            <person name="Chang Y.J."/>
            <person name="Jeffries C.D."/>
            <person name="Detter J.C."/>
            <person name="Brettin T."/>
            <person name="Rohde M."/>
            <person name="Goker M."/>
            <person name="Bristow J."/>
            <person name="Eisen J.A."/>
            <person name="Markowitz V."/>
            <person name="Hugenholtz P."/>
            <person name="Kyrpides N.C."/>
            <person name="Klenk H.P."/>
            <person name="Chen F."/>
        </authorList>
    </citation>
    <scope>NUCLEOTIDE SEQUENCE [LARGE SCALE GENOMIC DNA]</scope>
    <source>
        <strain evidence="4">ATCC 700099 / DSM 44233 / CIP 104796 / JCM 9543 / NBRC 105858 / Y-104</strain>
    </source>
</reference>
<dbReference type="HOGENOM" id="CLU_066866_0_0_11"/>
<reference evidence="4" key="1">
    <citation type="submission" date="2009-09" db="EMBL/GenBank/DDBJ databases">
        <title>The complete genome of Nakamurella multipartita DSM 44233.</title>
        <authorList>
            <consortium name="US DOE Joint Genome Institute (JGI-PGF)"/>
            <person name="Lucas S."/>
            <person name="Copeland A."/>
            <person name="Lapidus A."/>
            <person name="Glavina del Rio T."/>
            <person name="Dalin E."/>
            <person name="Tice H."/>
            <person name="Bruce D."/>
            <person name="Goodwin L."/>
            <person name="Pitluck S."/>
            <person name="Kyrpides N."/>
            <person name="Mavromatis K."/>
            <person name="Ivanova N."/>
            <person name="Ovchinnikova G."/>
            <person name="Sims D."/>
            <person name="Meincke L."/>
            <person name="Brettin T."/>
            <person name="Detter J.C."/>
            <person name="Han C."/>
            <person name="Larimer F."/>
            <person name="Land M."/>
            <person name="Hauser L."/>
            <person name="Markowitz V."/>
            <person name="Cheng J.-F."/>
            <person name="Hugenholtz P."/>
            <person name="Woyke T."/>
            <person name="Wu D."/>
            <person name="Klenk H.-P."/>
            <person name="Eisen J.A."/>
        </authorList>
    </citation>
    <scope>NUCLEOTIDE SEQUENCE [LARGE SCALE GENOMIC DNA]</scope>
    <source>
        <strain evidence="4">ATCC 700099 / DSM 44233 / CIP 104796 / JCM 9543 / NBRC 105858 / Y-104</strain>
    </source>
</reference>
<dbReference type="KEGG" id="nml:Namu_3724"/>
<name>C8XG26_NAKMY</name>
<dbReference type="AlphaFoldDB" id="C8XG26"/>
<dbReference type="Proteomes" id="UP000002218">
    <property type="component" value="Chromosome"/>
</dbReference>
<keyword evidence="1" id="KW-0238">DNA-binding</keyword>
<dbReference type="Gene3D" id="1.10.150.130">
    <property type="match status" value="1"/>
</dbReference>
<protein>
    <submittedName>
        <fullName evidence="3">Uncharacterized protein</fullName>
    </submittedName>
</protein>
<dbReference type="SUPFAM" id="SSF47823">
    <property type="entry name" value="lambda integrase-like, N-terminal domain"/>
    <property type="match status" value="1"/>
</dbReference>
<dbReference type="eggNOG" id="COG4974">
    <property type="taxonomic scope" value="Bacteria"/>
</dbReference>
<evidence type="ECO:0000313" key="3">
    <source>
        <dbReference type="EMBL" id="ACV80028.1"/>
    </source>
</evidence>
<evidence type="ECO:0000256" key="2">
    <source>
        <dbReference type="SAM" id="MobiDB-lite"/>
    </source>
</evidence>
<dbReference type="OrthoDB" id="4542577at2"/>
<dbReference type="EMBL" id="CP001737">
    <property type="protein sequence ID" value="ACV80028.1"/>
    <property type="molecule type" value="Genomic_DNA"/>
</dbReference>
<dbReference type="STRING" id="479431.Namu_3724"/>
<sequence length="354" mass="38163">MPPRYEGKPTPLPCGLGHVRENWAYTADWALFVDWCDATDHQPLPADPTTVLAFLVDCPAAAATRRRRVIAIDHHHTSAGHPPPGADPRVRNALGRPPADLPPVTPKTVARVDGALRLLPSRGWTGGLFGQRDRCLLVLSQLAQIPHRHLAQLTAGDVTVADGVATIRVPGQLRTVAAVHDPVLCGPCAVARWLQTHDVIVTKIATPAVSRHLRKLESLTGTSPHVCREPLALDERSGGHPLLAPVNQWGHAPFPLSPMSPHAVSRQARDLLDGIVTVHRDLDVVPRAGEPASPAPHHGVGTGYTKQQARAAWDQRRSDLAELAGIADELADVDRRAVEIKERIDQLLTVATAP</sequence>
<proteinExistence type="predicted"/>
<keyword evidence="4" id="KW-1185">Reference proteome</keyword>
<evidence type="ECO:0000313" key="4">
    <source>
        <dbReference type="Proteomes" id="UP000002218"/>
    </source>
</evidence>
<dbReference type="InterPro" id="IPR010998">
    <property type="entry name" value="Integrase_recombinase_N"/>
</dbReference>
<dbReference type="RefSeq" id="WP_015748860.1">
    <property type="nucleotide sequence ID" value="NC_013235.1"/>
</dbReference>
<gene>
    <name evidence="3" type="ordered locus">Namu_3724</name>
</gene>
<feature type="region of interest" description="Disordered" evidence="2">
    <location>
        <begin position="286"/>
        <end position="306"/>
    </location>
</feature>
<accession>C8XG26</accession>
<organism evidence="3 4">
    <name type="scientific">Nakamurella multipartita (strain ATCC 700099 / DSM 44233 / CIP 104796 / JCM 9543 / NBRC 105858 / Y-104)</name>
    <name type="common">Microsphaera multipartita</name>
    <dbReference type="NCBI Taxonomy" id="479431"/>
    <lineage>
        <taxon>Bacteria</taxon>
        <taxon>Bacillati</taxon>
        <taxon>Actinomycetota</taxon>
        <taxon>Actinomycetes</taxon>
        <taxon>Nakamurellales</taxon>
        <taxon>Nakamurellaceae</taxon>
        <taxon>Nakamurella</taxon>
    </lineage>
</organism>
<dbReference type="GO" id="GO:0003677">
    <property type="term" value="F:DNA binding"/>
    <property type="evidence" value="ECO:0007669"/>
    <property type="project" value="UniProtKB-KW"/>
</dbReference>
<dbReference type="InParanoid" id="C8XG26"/>
<evidence type="ECO:0000256" key="1">
    <source>
        <dbReference type="ARBA" id="ARBA00023125"/>
    </source>
</evidence>